<dbReference type="SUPFAM" id="SSF55874">
    <property type="entry name" value="ATPase domain of HSP90 chaperone/DNA topoisomerase II/histidine kinase"/>
    <property type="match status" value="1"/>
</dbReference>
<keyword evidence="7" id="KW-0067">ATP-binding</keyword>
<organism evidence="11 12">
    <name type="scientific">Kineobactrum salinum</name>
    <dbReference type="NCBI Taxonomy" id="2708301"/>
    <lineage>
        <taxon>Bacteria</taxon>
        <taxon>Pseudomonadati</taxon>
        <taxon>Pseudomonadota</taxon>
        <taxon>Gammaproteobacteria</taxon>
        <taxon>Cellvibrionales</taxon>
        <taxon>Halieaceae</taxon>
        <taxon>Kineobactrum</taxon>
    </lineage>
</organism>
<protein>
    <recommendedName>
        <fullName evidence="2">histidine kinase</fullName>
        <ecNumber evidence="2">2.7.13.3</ecNumber>
    </recommendedName>
</protein>
<evidence type="ECO:0000256" key="7">
    <source>
        <dbReference type="ARBA" id="ARBA00022840"/>
    </source>
</evidence>
<evidence type="ECO:0000259" key="10">
    <source>
        <dbReference type="PROSITE" id="PS50112"/>
    </source>
</evidence>
<dbReference type="Pfam" id="PF00989">
    <property type="entry name" value="PAS"/>
    <property type="match status" value="1"/>
</dbReference>
<dbReference type="InterPro" id="IPR013767">
    <property type="entry name" value="PAS_fold"/>
</dbReference>
<evidence type="ECO:0000256" key="5">
    <source>
        <dbReference type="ARBA" id="ARBA00022741"/>
    </source>
</evidence>
<dbReference type="PROSITE" id="PS50109">
    <property type="entry name" value="HIS_KIN"/>
    <property type="match status" value="1"/>
</dbReference>
<dbReference type="InterPro" id="IPR036890">
    <property type="entry name" value="HATPase_C_sf"/>
</dbReference>
<dbReference type="EC" id="2.7.13.3" evidence="2"/>
<gene>
    <name evidence="11" type="ORF">G3T16_00405</name>
</gene>
<dbReference type="SMART" id="SM00388">
    <property type="entry name" value="HisKA"/>
    <property type="match status" value="1"/>
</dbReference>
<sequence length="516" mass="57270">MKAIKPNNSIEASRDLVRQLDCGDLLEILDGSPDTVAMFDRRTGLVVWVSAATARLHDSRKDELVGLHIEEILPSIGEGQHTGSEHGTTVTVDSPAQYRPGKFKDRIGNILAIEYCVVGIGHEDEKPLGLVRLREVSDVPKSTKQEERLRRFLNDSFGATMIVSDDGIIRYVAPSIHNILGYSEQEACGMSIRKLHHPDHRKRNRALVRNMPPDDSRLKSFETLIRHADGSYRHIEASVRNLKMHPDVGGYLVSFRDVTERVMAEMDARQRREEVHALDRYRTMAELGSSLAHELNQPVAAIRNYADGCLRNLDKPEGVERSRWALGQIAAEAERVTRIMRAVHNFTAHKQVQHKLLPIKEILEDILPFLTLKAQQSDAVLNIDIGPNLKAWCDKTLIGQVILNLALNAIDAVNHAPLPDRELTISGTGGRAGFIEITVSDRGVGMSKDQVESLFSSRATTKESGFGLGLMLCRSIIANHGGDIWVDSELGKGTTFRFTLPRTGQKHSSSSSKSTA</sequence>
<dbReference type="EMBL" id="CP048711">
    <property type="protein sequence ID" value="QIB64104.1"/>
    <property type="molecule type" value="Genomic_DNA"/>
</dbReference>
<keyword evidence="12" id="KW-1185">Reference proteome</keyword>
<dbReference type="InterPro" id="IPR035965">
    <property type="entry name" value="PAS-like_dom_sf"/>
</dbReference>
<dbReference type="PROSITE" id="PS50112">
    <property type="entry name" value="PAS"/>
    <property type="match status" value="1"/>
</dbReference>
<evidence type="ECO:0000256" key="6">
    <source>
        <dbReference type="ARBA" id="ARBA00022777"/>
    </source>
</evidence>
<keyword evidence="3" id="KW-0597">Phosphoprotein</keyword>
<keyword evidence="5" id="KW-0547">Nucleotide-binding</keyword>
<dbReference type="PANTHER" id="PTHR43065">
    <property type="entry name" value="SENSOR HISTIDINE KINASE"/>
    <property type="match status" value="1"/>
</dbReference>
<evidence type="ECO:0000313" key="11">
    <source>
        <dbReference type="EMBL" id="QIB64104.1"/>
    </source>
</evidence>
<dbReference type="Gene3D" id="3.30.450.20">
    <property type="entry name" value="PAS domain"/>
    <property type="match status" value="1"/>
</dbReference>
<keyword evidence="6" id="KW-0418">Kinase</keyword>
<dbReference type="SMART" id="SM00091">
    <property type="entry name" value="PAS"/>
    <property type="match status" value="2"/>
</dbReference>
<name>A0A6C0U3U8_9GAMM</name>
<dbReference type="InterPro" id="IPR036097">
    <property type="entry name" value="HisK_dim/P_sf"/>
</dbReference>
<dbReference type="NCBIfam" id="TIGR00229">
    <property type="entry name" value="sensory_box"/>
    <property type="match status" value="1"/>
</dbReference>
<dbReference type="InterPro" id="IPR004358">
    <property type="entry name" value="Sig_transdc_His_kin-like_C"/>
</dbReference>
<dbReference type="Proteomes" id="UP000477680">
    <property type="component" value="Chromosome"/>
</dbReference>
<dbReference type="InterPro" id="IPR005467">
    <property type="entry name" value="His_kinase_dom"/>
</dbReference>
<evidence type="ECO:0000256" key="3">
    <source>
        <dbReference type="ARBA" id="ARBA00022553"/>
    </source>
</evidence>
<dbReference type="InterPro" id="IPR003661">
    <property type="entry name" value="HisK_dim/P_dom"/>
</dbReference>
<dbReference type="SUPFAM" id="SSF47384">
    <property type="entry name" value="Homodimeric domain of signal transducing histidine kinase"/>
    <property type="match status" value="1"/>
</dbReference>
<evidence type="ECO:0000259" key="9">
    <source>
        <dbReference type="PROSITE" id="PS50109"/>
    </source>
</evidence>
<dbReference type="SMART" id="SM00387">
    <property type="entry name" value="HATPase_c"/>
    <property type="match status" value="1"/>
</dbReference>
<dbReference type="Gene3D" id="3.30.565.10">
    <property type="entry name" value="Histidine kinase-like ATPase, C-terminal domain"/>
    <property type="match status" value="1"/>
</dbReference>
<dbReference type="GO" id="GO:0006355">
    <property type="term" value="P:regulation of DNA-templated transcription"/>
    <property type="evidence" value="ECO:0007669"/>
    <property type="project" value="InterPro"/>
</dbReference>
<dbReference type="KEGG" id="kim:G3T16_00405"/>
<dbReference type="PRINTS" id="PR00344">
    <property type="entry name" value="BCTRLSENSOR"/>
</dbReference>
<evidence type="ECO:0000256" key="1">
    <source>
        <dbReference type="ARBA" id="ARBA00000085"/>
    </source>
</evidence>
<keyword evidence="4" id="KW-0808">Transferase</keyword>
<dbReference type="GO" id="GO:0005524">
    <property type="term" value="F:ATP binding"/>
    <property type="evidence" value="ECO:0007669"/>
    <property type="project" value="UniProtKB-KW"/>
</dbReference>
<dbReference type="SUPFAM" id="SSF55785">
    <property type="entry name" value="PYP-like sensor domain (PAS domain)"/>
    <property type="match status" value="2"/>
</dbReference>
<dbReference type="PANTHER" id="PTHR43065:SF10">
    <property type="entry name" value="PEROXIDE STRESS-ACTIVATED HISTIDINE KINASE MAK3"/>
    <property type="match status" value="1"/>
</dbReference>
<feature type="domain" description="PAS" evidence="10">
    <location>
        <begin position="145"/>
        <end position="215"/>
    </location>
</feature>
<reference evidence="11 12" key="1">
    <citation type="submission" date="2020-02" db="EMBL/GenBank/DDBJ databases">
        <title>Genome sequencing for Kineobactrum sp. M2.</title>
        <authorList>
            <person name="Park S.-J."/>
        </authorList>
    </citation>
    <scope>NUCLEOTIDE SEQUENCE [LARGE SCALE GENOMIC DNA]</scope>
    <source>
        <strain evidence="11 12">M2</strain>
    </source>
</reference>
<proteinExistence type="predicted"/>
<dbReference type="CDD" id="cd00082">
    <property type="entry name" value="HisKA"/>
    <property type="match status" value="1"/>
</dbReference>
<evidence type="ECO:0000256" key="8">
    <source>
        <dbReference type="ARBA" id="ARBA00023012"/>
    </source>
</evidence>
<evidence type="ECO:0000313" key="12">
    <source>
        <dbReference type="Proteomes" id="UP000477680"/>
    </source>
</evidence>
<comment type="catalytic activity">
    <reaction evidence="1">
        <text>ATP + protein L-histidine = ADP + protein N-phospho-L-histidine.</text>
        <dbReference type="EC" id="2.7.13.3"/>
    </reaction>
</comment>
<feature type="domain" description="Histidine kinase" evidence="9">
    <location>
        <begin position="290"/>
        <end position="504"/>
    </location>
</feature>
<dbReference type="Gene3D" id="1.10.287.130">
    <property type="match status" value="1"/>
</dbReference>
<dbReference type="RefSeq" id="WP_163493355.1">
    <property type="nucleotide sequence ID" value="NZ_CP048711.1"/>
</dbReference>
<dbReference type="AlphaFoldDB" id="A0A6C0U3U8"/>
<evidence type="ECO:0000256" key="4">
    <source>
        <dbReference type="ARBA" id="ARBA00022679"/>
    </source>
</evidence>
<dbReference type="Pfam" id="PF02518">
    <property type="entry name" value="HATPase_c"/>
    <property type="match status" value="1"/>
</dbReference>
<accession>A0A6C0U3U8</accession>
<keyword evidence="8" id="KW-0902">Two-component regulatory system</keyword>
<dbReference type="InterPro" id="IPR000014">
    <property type="entry name" value="PAS"/>
</dbReference>
<dbReference type="CDD" id="cd00130">
    <property type="entry name" value="PAS"/>
    <property type="match status" value="1"/>
</dbReference>
<dbReference type="GO" id="GO:0000155">
    <property type="term" value="F:phosphorelay sensor kinase activity"/>
    <property type="evidence" value="ECO:0007669"/>
    <property type="project" value="InterPro"/>
</dbReference>
<dbReference type="InterPro" id="IPR003594">
    <property type="entry name" value="HATPase_dom"/>
</dbReference>
<evidence type="ECO:0000256" key="2">
    <source>
        <dbReference type="ARBA" id="ARBA00012438"/>
    </source>
</evidence>